<dbReference type="EMBL" id="CP108313">
    <property type="protein sequence ID" value="WTW67826.1"/>
    <property type="molecule type" value="Genomic_DNA"/>
</dbReference>
<gene>
    <name evidence="1" type="ORF">OG398_05840</name>
</gene>
<proteinExistence type="predicted"/>
<sequence length="110" mass="12332">MVTQCSAPVRPPWFRTAQAHPRAGGVGLPDWLVCELGRGHAGEHGDCLDSMGRGTFDVWLRWSGDDFTYVCAEPCEQVDLTIEPRLQQACWLFTGHEPGHSWEFEGFPDD</sequence>
<protein>
    <submittedName>
        <fullName evidence="1">Uncharacterized protein</fullName>
    </submittedName>
</protein>
<organism evidence="1">
    <name type="scientific">Streptomyces sp. NBC_00008</name>
    <dbReference type="NCBI Taxonomy" id="2903610"/>
    <lineage>
        <taxon>Bacteria</taxon>
        <taxon>Bacillati</taxon>
        <taxon>Actinomycetota</taxon>
        <taxon>Actinomycetes</taxon>
        <taxon>Kitasatosporales</taxon>
        <taxon>Streptomycetaceae</taxon>
        <taxon>Streptomyces</taxon>
    </lineage>
</organism>
<reference evidence="1" key="1">
    <citation type="submission" date="2022-10" db="EMBL/GenBank/DDBJ databases">
        <title>The complete genomes of actinobacterial strains from the NBC collection.</title>
        <authorList>
            <person name="Joergensen T.S."/>
            <person name="Alvarez Arevalo M."/>
            <person name="Sterndorff E.B."/>
            <person name="Faurdal D."/>
            <person name="Vuksanovic O."/>
            <person name="Mourched A.-S."/>
            <person name="Charusanti P."/>
            <person name="Shaw S."/>
            <person name="Blin K."/>
            <person name="Weber T."/>
        </authorList>
    </citation>
    <scope>NUCLEOTIDE SEQUENCE</scope>
    <source>
        <strain evidence="1">NBC_00008</strain>
    </source>
</reference>
<name>A0AAU2VL14_9ACTN</name>
<evidence type="ECO:0000313" key="1">
    <source>
        <dbReference type="EMBL" id="WTW67826.1"/>
    </source>
</evidence>
<accession>A0AAU2VL14</accession>
<dbReference type="AlphaFoldDB" id="A0AAU2VL14"/>